<dbReference type="Gene3D" id="1.10.418.10">
    <property type="entry name" value="Calponin-like domain"/>
    <property type="match status" value="1"/>
</dbReference>
<comment type="caution">
    <text evidence="1">The sequence shown here is derived from an EMBL/GenBank/DDBJ whole genome shotgun (WGS) entry which is preliminary data.</text>
</comment>
<dbReference type="EMBL" id="JARQZJ010000112">
    <property type="protein sequence ID" value="KAK9887500.1"/>
    <property type="molecule type" value="Genomic_DNA"/>
</dbReference>
<proteinExistence type="predicted"/>
<gene>
    <name evidence="1" type="ORF">WA026_023052</name>
</gene>
<reference evidence="1 2" key="1">
    <citation type="submission" date="2023-03" db="EMBL/GenBank/DDBJ databases">
        <title>Genome insight into feeding habits of ladybird beetles.</title>
        <authorList>
            <person name="Li H.-S."/>
            <person name="Huang Y.-H."/>
            <person name="Pang H."/>
        </authorList>
    </citation>
    <scope>NUCLEOTIDE SEQUENCE [LARGE SCALE GENOMIC DNA]</scope>
    <source>
        <strain evidence="1">SYSU_2023b</strain>
        <tissue evidence="1">Whole body</tissue>
    </source>
</reference>
<dbReference type="InterPro" id="IPR036872">
    <property type="entry name" value="CH_dom_sf"/>
</dbReference>
<name>A0AAW1UYI1_9CUCU</name>
<dbReference type="PROSITE" id="PS00019">
    <property type="entry name" value="ACTININ_1"/>
    <property type="match status" value="1"/>
</dbReference>
<evidence type="ECO:0000313" key="2">
    <source>
        <dbReference type="Proteomes" id="UP001431783"/>
    </source>
</evidence>
<sequence length="96" mass="11507">MSTQAYYKDRLGFDPREAMYDGPAEKYRRTDNKPHGYEENLTKFKGTIWDFFIENTSDERDAVQKKTFTKWVNKHLKKYEKYEENCVIVAAALKRL</sequence>
<dbReference type="Proteomes" id="UP001431783">
    <property type="component" value="Unassembled WGS sequence"/>
</dbReference>
<keyword evidence="2" id="KW-1185">Reference proteome</keyword>
<dbReference type="AlphaFoldDB" id="A0AAW1UYI1"/>
<dbReference type="SUPFAM" id="SSF47576">
    <property type="entry name" value="Calponin-homology domain, CH-domain"/>
    <property type="match status" value="1"/>
</dbReference>
<protein>
    <submittedName>
        <fullName evidence="1">Uncharacterized protein</fullName>
    </submittedName>
</protein>
<dbReference type="InterPro" id="IPR001589">
    <property type="entry name" value="Actinin_actin-bd_CS"/>
</dbReference>
<evidence type="ECO:0000313" key="1">
    <source>
        <dbReference type="EMBL" id="KAK9887500.1"/>
    </source>
</evidence>
<organism evidence="1 2">
    <name type="scientific">Henosepilachna vigintioctopunctata</name>
    <dbReference type="NCBI Taxonomy" id="420089"/>
    <lineage>
        <taxon>Eukaryota</taxon>
        <taxon>Metazoa</taxon>
        <taxon>Ecdysozoa</taxon>
        <taxon>Arthropoda</taxon>
        <taxon>Hexapoda</taxon>
        <taxon>Insecta</taxon>
        <taxon>Pterygota</taxon>
        <taxon>Neoptera</taxon>
        <taxon>Endopterygota</taxon>
        <taxon>Coleoptera</taxon>
        <taxon>Polyphaga</taxon>
        <taxon>Cucujiformia</taxon>
        <taxon>Coccinelloidea</taxon>
        <taxon>Coccinellidae</taxon>
        <taxon>Epilachninae</taxon>
        <taxon>Epilachnini</taxon>
        <taxon>Henosepilachna</taxon>
    </lineage>
</organism>
<accession>A0AAW1UYI1</accession>